<gene>
    <name evidence="2" type="ORF">DSCOOX_41360</name>
</gene>
<dbReference type="GO" id="GO:0016740">
    <property type="term" value="F:transferase activity"/>
    <property type="evidence" value="ECO:0007669"/>
    <property type="project" value="UniProtKB-KW"/>
</dbReference>
<dbReference type="Pfam" id="PF02915">
    <property type="entry name" value="Rubrerythrin"/>
    <property type="match status" value="1"/>
</dbReference>
<organism evidence="2 3">
    <name type="scientific">Desulfosarcina ovata subsp. ovata</name>
    <dbReference type="NCBI Taxonomy" id="2752305"/>
    <lineage>
        <taxon>Bacteria</taxon>
        <taxon>Pseudomonadati</taxon>
        <taxon>Thermodesulfobacteriota</taxon>
        <taxon>Desulfobacteria</taxon>
        <taxon>Desulfobacterales</taxon>
        <taxon>Desulfosarcinaceae</taxon>
        <taxon>Desulfosarcina</taxon>
    </lineage>
</organism>
<dbReference type="InterPro" id="IPR009078">
    <property type="entry name" value="Ferritin-like_SF"/>
</dbReference>
<evidence type="ECO:0000313" key="2">
    <source>
        <dbReference type="EMBL" id="BBO90956.1"/>
    </source>
</evidence>
<dbReference type="PANTHER" id="PTHR43031:SF1">
    <property type="entry name" value="PYRIDINE NUCLEOTIDE-DISULPHIDE OXIDOREDUCTASE"/>
    <property type="match status" value="1"/>
</dbReference>
<dbReference type="SUPFAM" id="SSF52821">
    <property type="entry name" value="Rhodanese/Cell cycle control phosphatase"/>
    <property type="match status" value="1"/>
</dbReference>
<dbReference type="InterPro" id="IPR012347">
    <property type="entry name" value="Ferritin-like"/>
</dbReference>
<feature type="domain" description="Rhodanese" evidence="1">
    <location>
        <begin position="26"/>
        <end position="110"/>
    </location>
</feature>
<sequence length="280" mass="30703">MNWRQFLTPVKSVDADAAKAYLADKKVEDVTILDVRQPKEYESGHIPGAVLAPLPGLTDHLDKIDKNKPVMVYCAVGGRSRVAAQLLSGQGFKNILNLSGGFKAWTSDTAFLGEEKGLALFDGVTSVEQALTVAYSLEAGLKDFYETMAGKVDNDPAKQLFQKLSQIEIKHQERILKQYAETTGKAVSHETFENQALPGVLEGGLTTEEYANLLMPSYDTVSEIIELAMSIEAQALDLYLRASEKAVNDAGRKALVQIANEEKTHLRLLGELMEETLEGK</sequence>
<dbReference type="InterPro" id="IPR001763">
    <property type="entry name" value="Rhodanese-like_dom"/>
</dbReference>
<dbReference type="Gene3D" id="1.20.1260.10">
    <property type="match status" value="1"/>
</dbReference>
<evidence type="ECO:0000313" key="3">
    <source>
        <dbReference type="Proteomes" id="UP000422108"/>
    </source>
</evidence>
<accession>A0A5K8AEK6</accession>
<dbReference type="PROSITE" id="PS50206">
    <property type="entry name" value="RHODANESE_3"/>
    <property type="match status" value="1"/>
</dbReference>
<dbReference type="InterPro" id="IPR050229">
    <property type="entry name" value="GlpE_sulfurtransferase"/>
</dbReference>
<dbReference type="Pfam" id="PF00581">
    <property type="entry name" value="Rhodanese"/>
    <property type="match status" value="1"/>
</dbReference>
<dbReference type="PANTHER" id="PTHR43031">
    <property type="entry name" value="FAD-DEPENDENT OXIDOREDUCTASE"/>
    <property type="match status" value="1"/>
</dbReference>
<dbReference type="CDD" id="cd00158">
    <property type="entry name" value="RHOD"/>
    <property type="match status" value="1"/>
</dbReference>
<reference evidence="2 3" key="1">
    <citation type="submission" date="2019-11" db="EMBL/GenBank/DDBJ databases">
        <title>Comparative genomics of hydrocarbon-degrading Desulfosarcina strains.</title>
        <authorList>
            <person name="Watanabe M."/>
            <person name="Kojima H."/>
            <person name="Fukui M."/>
        </authorList>
    </citation>
    <scope>NUCLEOTIDE SEQUENCE [LARGE SCALE GENOMIC DNA]</scope>
    <source>
        <strain evidence="3">oXyS1</strain>
    </source>
</reference>
<dbReference type="EMBL" id="AP021879">
    <property type="protein sequence ID" value="BBO90956.1"/>
    <property type="molecule type" value="Genomic_DNA"/>
</dbReference>
<dbReference type="InterPro" id="IPR003251">
    <property type="entry name" value="Rr_diiron-bd_dom"/>
</dbReference>
<keyword evidence="3" id="KW-1185">Reference proteome</keyword>
<dbReference type="AlphaFoldDB" id="A0A5K8AEK6"/>
<proteinExistence type="predicted"/>
<protein>
    <submittedName>
        <fullName evidence="2">Sulfurtransferase</fullName>
    </submittedName>
</protein>
<evidence type="ECO:0000259" key="1">
    <source>
        <dbReference type="PROSITE" id="PS50206"/>
    </source>
</evidence>
<dbReference type="InterPro" id="IPR036873">
    <property type="entry name" value="Rhodanese-like_dom_sf"/>
</dbReference>
<dbReference type="GO" id="GO:0016491">
    <property type="term" value="F:oxidoreductase activity"/>
    <property type="evidence" value="ECO:0007669"/>
    <property type="project" value="InterPro"/>
</dbReference>
<dbReference type="GO" id="GO:0046872">
    <property type="term" value="F:metal ion binding"/>
    <property type="evidence" value="ECO:0007669"/>
    <property type="project" value="InterPro"/>
</dbReference>
<dbReference type="CDD" id="cd01045">
    <property type="entry name" value="Ferritin_like_AB"/>
    <property type="match status" value="1"/>
</dbReference>
<dbReference type="SMART" id="SM00450">
    <property type="entry name" value="RHOD"/>
    <property type="match status" value="1"/>
</dbReference>
<dbReference type="Proteomes" id="UP000422108">
    <property type="component" value="Chromosome"/>
</dbReference>
<dbReference type="Gene3D" id="3.40.250.10">
    <property type="entry name" value="Rhodanese-like domain"/>
    <property type="match status" value="1"/>
</dbReference>
<keyword evidence="2" id="KW-0808">Transferase</keyword>
<dbReference type="RefSeq" id="WP_155311951.1">
    <property type="nucleotide sequence ID" value="NZ_AP021879.1"/>
</dbReference>
<name>A0A5K8AEK6_9BACT</name>
<dbReference type="SUPFAM" id="SSF47240">
    <property type="entry name" value="Ferritin-like"/>
    <property type="match status" value="1"/>
</dbReference>